<keyword evidence="1" id="KW-0812">Transmembrane</keyword>
<dbReference type="GO" id="GO:0019236">
    <property type="term" value="P:response to pheromone"/>
    <property type="evidence" value="ECO:0007669"/>
    <property type="project" value="InterPro"/>
</dbReference>
<feature type="transmembrane region" description="Helical" evidence="1">
    <location>
        <begin position="6"/>
        <end position="25"/>
    </location>
</feature>
<dbReference type="PANTHER" id="PTHR23252:SF24">
    <property type="entry name" value="TRANSMEMBRANE PROTEIN 145"/>
    <property type="match status" value="1"/>
</dbReference>
<evidence type="ECO:0000259" key="2">
    <source>
        <dbReference type="Pfam" id="PF10192"/>
    </source>
</evidence>
<dbReference type="AlphaFoldDB" id="A0A7M7PPB3"/>
<evidence type="ECO:0000313" key="3">
    <source>
        <dbReference type="EnsemblMetazoa" id="XP_030854450"/>
    </source>
</evidence>
<sequence length="158" mass="17593">METDLAFFLGYVSMMVLATRFRYVLSMKKLLHLTYRLFYGSLLCKAVSLLLLNIHLSRFARTGLEITKVQDMAEILSWLSTILFVSLLLLVSKGFSITRARISLLGTVKMIVFGLVYVAAYTVVFLNQRVLLDPQDIIASMTSVSAAGLIGIKFTGKG</sequence>
<feature type="transmembrane region" description="Helical" evidence="1">
    <location>
        <begin position="37"/>
        <end position="55"/>
    </location>
</feature>
<dbReference type="KEGG" id="spu:115929509"/>
<feature type="transmembrane region" description="Helical" evidence="1">
    <location>
        <begin position="75"/>
        <end position="92"/>
    </location>
</feature>
<feature type="transmembrane region" description="Helical" evidence="1">
    <location>
        <begin position="104"/>
        <end position="125"/>
    </location>
</feature>
<evidence type="ECO:0000313" key="4">
    <source>
        <dbReference type="Proteomes" id="UP000007110"/>
    </source>
</evidence>
<reference evidence="4" key="1">
    <citation type="submission" date="2015-02" db="EMBL/GenBank/DDBJ databases">
        <title>Genome sequencing for Strongylocentrotus purpuratus.</title>
        <authorList>
            <person name="Murali S."/>
            <person name="Liu Y."/>
            <person name="Vee V."/>
            <person name="English A."/>
            <person name="Wang M."/>
            <person name="Skinner E."/>
            <person name="Han Y."/>
            <person name="Muzny D.M."/>
            <person name="Worley K.C."/>
            <person name="Gibbs R.A."/>
        </authorList>
    </citation>
    <scope>NUCLEOTIDE SEQUENCE</scope>
</reference>
<dbReference type="Pfam" id="PF10192">
    <property type="entry name" value="GPR180-TMEM145_TM"/>
    <property type="match status" value="1"/>
</dbReference>
<keyword evidence="1" id="KW-0472">Membrane</keyword>
<evidence type="ECO:0000256" key="1">
    <source>
        <dbReference type="SAM" id="Phobius"/>
    </source>
</evidence>
<dbReference type="Proteomes" id="UP000007110">
    <property type="component" value="Unassembled WGS sequence"/>
</dbReference>
<dbReference type="OrthoDB" id="45670at2759"/>
<dbReference type="PANTHER" id="PTHR23252">
    <property type="entry name" value="INTIMAL THICKNESS RECEPTOR-RELATED"/>
    <property type="match status" value="1"/>
</dbReference>
<dbReference type="InterPro" id="IPR047831">
    <property type="entry name" value="GPR180/TMEM145"/>
</dbReference>
<keyword evidence="1" id="KW-1133">Transmembrane helix</keyword>
<dbReference type="GeneID" id="115929509"/>
<name>A0A7M7PPB3_STRPU</name>
<organism evidence="3 4">
    <name type="scientific">Strongylocentrotus purpuratus</name>
    <name type="common">Purple sea urchin</name>
    <dbReference type="NCBI Taxonomy" id="7668"/>
    <lineage>
        <taxon>Eukaryota</taxon>
        <taxon>Metazoa</taxon>
        <taxon>Echinodermata</taxon>
        <taxon>Eleutherozoa</taxon>
        <taxon>Echinozoa</taxon>
        <taxon>Echinoidea</taxon>
        <taxon>Euechinoidea</taxon>
        <taxon>Echinacea</taxon>
        <taxon>Camarodonta</taxon>
        <taxon>Echinidea</taxon>
        <taxon>Strongylocentrotidae</taxon>
        <taxon>Strongylocentrotus</taxon>
    </lineage>
</organism>
<dbReference type="EnsemblMetazoa" id="XM_030998590">
    <property type="protein sequence ID" value="XP_030854450"/>
    <property type="gene ID" value="LOC115929509"/>
</dbReference>
<dbReference type="InterPro" id="IPR019336">
    <property type="entry name" value="GPR180/TMEM145_TM"/>
</dbReference>
<accession>A0A7M7PPB3</accession>
<feature type="domain" description="GPR180/TMEM145 transmembrane" evidence="2">
    <location>
        <begin position="8"/>
        <end position="153"/>
    </location>
</feature>
<dbReference type="RefSeq" id="XP_030854450.1">
    <property type="nucleotide sequence ID" value="XM_030998590.1"/>
</dbReference>
<proteinExistence type="predicted"/>
<dbReference type="OMA" id="MAEILSW"/>
<dbReference type="GO" id="GO:0007186">
    <property type="term" value="P:G protein-coupled receptor signaling pathway"/>
    <property type="evidence" value="ECO:0007669"/>
    <property type="project" value="InterPro"/>
</dbReference>
<reference evidence="3" key="2">
    <citation type="submission" date="2021-01" db="UniProtKB">
        <authorList>
            <consortium name="EnsemblMetazoa"/>
        </authorList>
    </citation>
    <scope>IDENTIFICATION</scope>
</reference>
<protein>
    <recommendedName>
        <fullName evidence="2">GPR180/TMEM145 transmembrane domain-containing protein</fullName>
    </recommendedName>
</protein>
<dbReference type="InParanoid" id="A0A7M7PPB3"/>
<keyword evidence="4" id="KW-1185">Reference proteome</keyword>